<feature type="compositionally biased region" description="Low complexity" evidence="1">
    <location>
        <begin position="215"/>
        <end position="229"/>
    </location>
</feature>
<sequence>MPPLEDITEQEAYAEAWRYLHNIYKDAPAFQLAQRGTAPIEVAKLIGRIIQPFKSEDGSSIGDNSSQSPYSELTSSSSISGGDSEHESSSVARPGSTTPRASEYSAAPTSVASGSQYSPTPTPTPRGSVAPTLRGDNTFHPSTRYAPTPCGHYGNGSETPHAQATPAPGGDNGWGFSTPYGVEAPTPQGNYGFGSATPLPSIESLLSPHRQGMEPAPSASPYSSLSPAHAPTPSPAHAPSPSPVPALPSPIPHPGGSTNSMPPLRSHISKVVCLKDSYMGPPLRHAMLLAEMRAHHYNRG</sequence>
<dbReference type="EMBL" id="JANPWZ010000327">
    <property type="protein sequence ID" value="KAJ3577678.1"/>
    <property type="molecule type" value="Genomic_DNA"/>
</dbReference>
<evidence type="ECO:0000313" key="2">
    <source>
        <dbReference type="EMBL" id="KAJ3577678.1"/>
    </source>
</evidence>
<protein>
    <submittedName>
        <fullName evidence="2">Uncharacterized protein</fullName>
    </submittedName>
</protein>
<feature type="compositionally biased region" description="Polar residues" evidence="1">
    <location>
        <begin position="107"/>
        <end position="119"/>
    </location>
</feature>
<name>A0A9W8NJU8_9PEZI</name>
<feature type="compositionally biased region" description="Low complexity" evidence="1">
    <location>
        <begin position="65"/>
        <end position="82"/>
    </location>
</feature>
<evidence type="ECO:0000256" key="1">
    <source>
        <dbReference type="SAM" id="MobiDB-lite"/>
    </source>
</evidence>
<organism evidence="2 3">
    <name type="scientific">Xylaria arbuscula</name>
    <dbReference type="NCBI Taxonomy" id="114810"/>
    <lineage>
        <taxon>Eukaryota</taxon>
        <taxon>Fungi</taxon>
        <taxon>Dikarya</taxon>
        <taxon>Ascomycota</taxon>
        <taxon>Pezizomycotina</taxon>
        <taxon>Sordariomycetes</taxon>
        <taxon>Xylariomycetidae</taxon>
        <taxon>Xylariales</taxon>
        <taxon>Xylariaceae</taxon>
        <taxon>Xylaria</taxon>
    </lineage>
</organism>
<dbReference type="AlphaFoldDB" id="A0A9W8NJU8"/>
<reference evidence="2" key="1">
    <citation type="submission" date="2022-07" db="EMBL/GenBank/DDBJ databases">
        <title>Genome Sequence of Xylaria arbuscula.</title>
        <authorList>
            <person name="Buettner E."/>
        </authorList>
    </citation>
    <scope>NUCLEOTIDE SEQUENCE</scope>
    <source>
        <strain evidence="2">VT107</strain>
    </source>
</reference>
<comment type="caution">
    <text evidence="2">The sequence shown here is derived from an EMBL/GenBank/DDBJ whole genome shotgun (WGS) entry which is preliminary data.</text>
</comment>
<feature type="region of interest" description="Disordered" evidence="1">
    <location>
        <begin position="54"/>
        <end position="263"/>
    </location>
</feature>
<proteinExistence type="predicted"/>
<keyword evidence="3" id="KW-1185">Reference proteome</keyword>
<accession>A0A9W8NJU8</accession>
<feature type="compositionally biased region" description="Pro residues" evidence="1">
    <location>
        <begin position="230"/>
        <end position="253"/>
    </location>
</feature>
<gene>
    <name evidence="2" type="ORF">NPX13_g2884</name>
</gene>
<evidence type="ECO:0000313" key="3">
    <source>
        <dbReference type="Proteomes" id="UP001148614"/>
    </source>
</evidence>
<dbReference type="Proteomes" id="UP001148614">
    <property type="component" value="Unassembled WGS sequence"/>
</dbReference>